<name>A0ABU3F2V0_9ENTE</name>
<dbReference type="RefSeq" id="WP_311823278.1">
    <property type="nucleotide sequence ID" value="NZ_JARPYF010000010.1"/>
</dbReference>
<accession>A0ABU3F2V0</accession>
<gene>
    <name evidence="1" type="ORF">P7D85_16805</name>
</gene>
<evidence type="ECO:0000313" key="1">
    <source>
        <dbReference type="EMBL" id="MDT2601451.1"/>
    </source>
</evidence>
<sequence length="84" mass="9729">MKNNLQAIPGIGKNMEQHLIRAGYPDVASLKKQDPEEIYLKDCVVQGAKVDRCALYVYRLAVHYADNDGNLPPDKQNWWDWQDR</sequence>
<keyword evidence="2" id="KW-1185">Reference proteome</keyword>
<dbReference type="EMBL" id="JARPYI010000011">
    <property type="protein sequence ID" value="MDT2601451.1"/>
    <property type="molecule type" value="Genomic_DNA"/>
</dbReference>
<organism evidence="1 2">
    <name type="scientific">Enterococcus hulanensis</name>
    <dbReference type="NCBI Taxonomy" id="2559929"/>
    <lineage>
        <taxon>Bacteria</taxon>
        <taxon>Bacillati</taxon>
        <taxon>Bacillota</taxon>
        <taxon>Bacilli</taxon>
        <taxon>Lactobacillales</taxon>
        <taxon>Enterococcaceae</taxon>
        <taxon>Enterococcus</taxon>
    </lineage>
</organism>
<dbReference type="Gene3D" id="1.10.150.20">
    <property type="entry name" value="5' to 3' exonuclease, C-terminal subdomain"/>
    <property type="match status" value="1"/>
</dbReference>
<dbReference type="Proteomes" id="UP001252875">
    <property type="component" value="Unassembled WGS sequence"/>
</dbReference>
<proteinExistence type="predicted"/>
<evidence type="ECO:0000313" key="2">
    <source>
        <dbReference type="Proteomes" id="UP001252875"/>
    </source>
</evidence>
<protein>
    <submittedName>
        <fullName evidence="1">Helix-hairpin-helix domain-containing protein</fullName>
    </submittedName>
</protein>
<dbReference type="InterPro" id="IPR021725">
    <property type="entry name" value="Cdd1"/>
</dbReference>
<comment type="caution">
    <text evidence="1">The sequence shown here is derived from an EMBL/GenBank/DDBJ whole genome shotgun (WGS) entry which is preliminary data.</text>
</comment>
<dbReference type="Pfam" id="PF11731">
    <property type="entry name" value="Cdd1"/>
    <property type="match status" value="1"/>
</dbReference>
<reference evidence="1 2" key="1">
    <citation type="submission" date="2023-03" db="EMBL/GenBank/DDBJ databases">
        <authorList>
            <person name="Shen W."/>
            <person name="Cai J."/>
        </authorList>
    </citation>
    <scope>NUCLEOTIDE SEQUENCE [LARGE SCALE GENOMIC DNA]</scope>
    <source>
        <strain evidence="1 2">D6-4</strain>
    </source>
</reference>